<dbReference type="AlphaFoldDB" id="A0A370IBC1"/>
<evidence type="ECO:0000313" key="2">
    <source>
        <dbReference type="Proteomes" id="UP000254869"/>
    </source>
</evidence>
<comment type="caution">
    <text evidence="1">The sequence shown here is derived from an EMBL/GenBank/DDBJ whole genome shotgun (WGS) entry which is preliminary data.</text>
</comment>
<dbReference type="EMBL" id="QQBC01000002">
    <property type="protein sequence ID" value="RDI68008.1"/>
    <property type="molecule type" value="Genomic_DNA"/>
</dbReference>
<gene>
    <name evidence="1" type="ORF">DFR76_102409</name>
</gene>
<dbReference type="Proteomes" id="UP000254869">
    <property type="component" value="Unassembled WGS sequence"/>
</dbReference>
<name>A0A370IBC1_9NOCA</name>
<organism evidence="1 2">
    <name type="scientific">Nocardia pseudobrasiliensis</name>
    <dbReference type="NCBI Taxonomy" id="45979"/>
    <lineage>
        <taxon>Bacteria</taxon>
        <taxon>Bacillati</taxon>
        <taxon>Actinomycetota</taxon>
        <taxon>Actinomycetes</taxon>
        <taxon>Mycobacteriales</taxon>
        <taxon>Nocardiaceae</taxon>
        <taxon>Nocardia</taxon>
    </lineage>
</organism>
<protein>
    <submittedName>
        <fullName evidence="1">Uncharacterized protein</fullName>
    </submittedName>
</protein>
<keyword evidence="2" id="KW-1185">Reference proteome</keyword>
<accession>A0A370IBC1</accession>
<dbReference type="STRING" id="1210086.GCA_001613105_00985"/>
<evidence type="ECO:0000313" key="1">
    <source>
        <dbReference type="EMBL" id="RDI68008.1"/>
    </source>
</evidence>
<sequence>MESQNMVALAAMDTDPDLIDDAPISVFSVAYCDDAYFG</sequence>
<reference evidence="1 2" key="1">
    <citation type="submission" date="2018-07" db="EMBL/GenBank/DDBJ databases">
        <title>Genomic Encyclopedia of Type Strains, Phase IV (KMG-IV): sequencing the most valuable type-strain genomes for metagenomic binning, comparative biology and taxonomic classification.</title>
        <authorList>
            <person name="Goeker M."/>
        </authorList>
    </citation>
    <scope>NUCLEOTIDE SEQUENCE [LARGE SCALE GENOMIC DNA]</scope>
    <source>
        <strain evidence="1 2">DSM 44290</strain>
    </source>
</reference>
<proteinExistence type="predicted"/>